<protein>
    <submittedName>
        <fullName evidence="2">Uncharacterized protein</fullName>
    </submittedName>
</protein>
<gene>
    <name evidence="2" type="ORF">DFH07DRAFT_974714</name>
</gene>
<reference evidence="2" key="1">
    <citation type="submission" date="2023-03" db="EMBL/GenBank/DDBJ databases">
        <title>Massive genome expansion in bonnet fungi (Mycena s.s.) driven by repeated elements and novel gene families across ecological guilds.</title>
        <authorList>
            <consortium name="Lawrence Berkeley National Laboratory"/>
            <person name="Harder C.B."/>
            <person name="Miyauchi S."/>
            <person name="Viragh M."/>
            <person name="Kuo A."/>
            <person name="Thoen E."/>
            <person name="Andreopoulos B."/>
            <person name="Lu D."/>
            <person name="Skrede I."/>
            <person name="Drula E."/>
            <person name="Henrissat B."/>
            <person name="Morin E."/>
            <person name="Kohler A."/>
            <person name="Barry K."/>
            <person name="LaButti K."/>
            <person name="Morin E."/>
            <person name="Salamov A."/>
            <person name="Lipzen A."/>
            <person name="Mereny Z."/>
            <person name="Hegedus B."/>
            <person name="Baldrian P."/>
            <person name="Stursova M."/>
            <person name="Weitz H."/>
            <person name="Taylor A."/>
            <person name="Grigoriev I.V."/>
            <person name="Nagy L.G."/>
            <person name="Martin F."/>
            <person name="Kauserud H."/>
        </authorList>
    </citation>
    <scope>NUCLEOTIDE SEQUENCE</scope>
    <source>
        <strain evidence="2">CBHHK188m</strain>
    </source>
</reference>
<evidence type="ECO:0000256" key="1">
    <source>
        <dbReference type="SAM" id="MobiDB-lite"/>
    </source>
</evidence>
<organism evidence="2 3">
    <name type="scientific">Mycena maculata</name>
    <dbReference type="NCBI Taxonomy" id="230809"/>
    <lineage>
        <taxon>Eukaryota</taxon>
        <taxon>Fungi</taxon>
        <taxon>Dikarya</taxon>
        <taxon>Basidiomycota</taxon>
        <taxon>Agaricomycotina</taxon>
        <taxon>Agaricomycetes</taxon>
        <taxon>Agaricomycetidae</taxon>
        <taxon>Agaricales</taxon>
        <taxon>Marasmiineae</taxon>
        <taxon>Mycenaceae</taxon>
        <taxon>Mycena</taxon>
    </lineage>
</organism>
<evidence type="ECO:0000313" key="2">
    <source>
        <dbReference type="EMBL" id="KAJ7713511.1"/>
    </source>
</evidence>
<dbReference type="EMBL" id="JARJLG010000392">
    <property type="protein sequence ID" value="KAJ7713511.1"/>
    <property type="molecule type" value="Genomic_DNA"/>
</dbReference>
<proteinExistence type="predicted"/>
<name>A0AAD7H7N4_9AGAR</name>
<evidence type="ECO:0000313" key="3">
    <source>
        <dbReference type="Proteomes" id="UP001215280"/>
    </source>
</evidence>
<comment type="caution">
    <text evidence="2">The sequence shown here is derived from an EMBL/GenBank/DDBJ whole genome shotgun (WGS) entry which is preliminary data.</text>
</comment>
<accession>A0AAD7H7N4</accession>
<feature type="region of interest" description="Disordered" evidence="1">
    <location>
        <begin position="40"/>
        <end position="61"/>
    </location>
</feature>
<keyword evidence="3" id="KW-1185">Reference proteome</keyword>
<sequence length="206" mass="22425">MLFAPAVRATPDREPLTVLLAIRINHAGLYAASLAKKTCVRRPGPRPHHPDPLSRPQLGHRQDQGLFPHAISMTCTFDRQPSLSTPRLGQIAGLQISTPPWYTTLQTHSPSPTLGAHTEIVARNRMHSPVTACFPPSTDKASVAQPHEENPCTRGSCLHYRPGPCPTPLFPVRTTAGMSPSILIRVRTHTMSDTSGIPVCFGIVQD</sequence>
<dbReference type="AlphaFoldDB" id="A0AAD7H7N4"/>
<dbReference type="Proteomes" id="UP001215280">
    <property type="component" value="Unassembled WGS sequence"/>
</dbReference>